<dbReference type="CDD" id="cd18799">
    <property type="entry name" value="SF2_C_EcoAI-like"/>
    <property type="match status" value="1"/>
</dbReference>
<dbReference type="SMART" id="SM00487">
    <property type="entry name" value="DEXDc"/>
    <property type="match status" value="1"/>
</dbReference>
<dbReference type="Gene3D" id="3.90.1570.30">
    <property type="match status" value="1"/>
</dbReference>
<evidence type="ECO:0000313" key="3">
    <source>
        <dbReference type="Proteomes" id="UP000189674"/>
    </source>
</evidence>
<dbReference type="PANTHER" id="PTHR47396:SF1">
    <property type="entry name" value="ATP-DEPENDENT HELICASE IRC3-RELATED"/>
    <property type="match status" value="1"/>
</dbReference>
<feature type="domain" description="Helicase ATP-binding" evidence="1">
    <location>
        <begin position="169"/>
        <end position="359"/>
    </location>
</feature>
<dbReference type="PANTHER" id="PTHR47396">
    <property type="entry name" value="TYPE I RESTRICTION ENZYME ECOKI R PROTEIN"/>
    <property type="match status" value="1"/>
</dbReference>
<dbReference type="Proteomes" id="UP000189674">
    <property type="component" value="Chromosome"/>
</dbReference>
<dbReference type="EMBL" id="CP019791">
    <property type="protein sequence ID" value="AQT68227.1"/>
    <property type="molecule type" value="Genomic_DNA"/>
</dbReference>
<keyword evidence="3" id="KW-1185">Reference proteome</keyword>
<dbReference type="Pfam" id="PF08463">
    <property type="entry name" value="EcoEI_R_C"/>
    <property type="match status" value="1"/>
</dbReference>
<dbReference type="InterPro" id="IPR027417">
    <property type="entry name" value="P-loop_NTPase"/>
</dbReference>
<dbReference type="InterPro" id="IPR013670">
    <property type="entry name" value="EcoEI_R_C_dom"/>
</dbReference>
<sequence>MTPEEWARKLIDEQLKAAGWVIQDRNQLNLGAGIGVAVREFPMTAGPVDYLLFVNRKAAGVIEAKPVGATLGGVDWQSDKYANGVPSQIQYYHNPLPYVYESTGKETLFRNLLDPDARSRNVFSFYRPETIADEIEQADSLRARMQNFPSLIEEGLRDCQVEAITELEKSFAQGRPRALIQMATGAGKSFTAVTFIYRLIKFAKAKRVLFLVDRNNLGRQALKEFQQYVTPDDGRKFTELYDVQHLKSNTIDPISKVCITTIQRLYSMLRGDAEIETDLEEQSAYKVLSPKESPEVVYNPDIPIETFDFIITDECHRSIYNQWRQVLDYFDSFIIGLTATPSKQTLGFFNQNLVTEYPHERAVGDGVNVGYEVYRIKTQITDGGSKVEAGSYIDKRNKLTREMRWEELDDDLEYESTQLDRAVVSEDQIRTVIKTFRDKLFTEIFPGRTDVPKTLVFAKDDSHAEDIVRIIREEFGKGNDFAKKITYRTTGEKPEDLIASFRNSYNPRIAVTVDMISTGTDIKPLECLLFMRSIRSRVYFEQMKGRGTRTITQTDLKAVTSDAKAKTHFVIVDAVGVCEQDKTESRPLERKKSVSFEKLLNKIALGARDEDTITTLAGRLARLNQELSKADKEEISQVSEGKSLPSLINGLLDAVDPDKAIEEAKAVNDTAEPTNEQIEQAAENLANTACEPFDNPDLRNTLVDVKKRNEQYIDTISQDAIISAGFDEAAKERAKGVVDTFKQFIEDNKDEITALQIIYNMPYSKRHVTYEQIEELVRAIEKPPYGLSTDVVWMAYKQLEESRVKNASPQKLLADTICLIRFALGKADVLEPWSDVEQSRFERWLGEQKELGRQFTPEQMEWLTLIKDHVTASLAIEPDDFQYAPFNERGGLMRAYNLFGDDLNKIIQELNEVLAA</sequence>
<dbReference type="InterPro" id="IPR006935">
    <property type="entry name" value="Helicase/UvrB_N"/>
</dbReference>
<dbReference type="GO" id="GO:0003677">
    <property type="term" value="F:DNA binding"/>
    <property type="evidence" value="ECO:0007669"/>
    <property type="project" value="InterPro"/>
</dbReference>
<dbReference type="REBASE" id="190996">
    <property type="entry name" value="PbaBD1IIP"/>
</dbReference>
<dbReference type="AlphaFoldDB" id="A0A1U9NK91"/>
<dbReference type="GO" id="GO:0009035">
    <property type="term" value="F:type I site-specific deoxyribonuclease activity"/>
    <property type="evidence" value="ECO:0007669"/>
    <property type="project" value="UniProtKB-EC"/>
</dbReference>
<reference evidence="3" key="1">
    <citation type="submission" date="2017-02" db="EMBL/GenBank/DDBJ databases">
        <title>Comparative genomics and description of representatives of a novel lineage of planctomycetes thriving in anoxic sediments.</title>
        <authorList>
            <person name="Spring S."/>
            <person name="Bunk B."/>
            <person name="Sproer C."/>
        </authorList>
    </citation>
    <scope>NUCLEOTIDE SEQUENCE [LARGE SCALE GENOMIC DNA]</scope>
    <source>
        <strain evidence="3">ST-NAGAB-D1</strain>
    </source>
</reference>
<evidence type="ECO:0000313" key="2">
    <source>
        <dbReference type="EMBL" id="AQT68227.1"/>
    </source>
</evidence>
<dbReference type="PROSITE" id="PS51192">
    <property type="entry name" value="HELICASE_ATP_BIND_1"/>
    <property type="match status" value="1"/>
</dbReference>
<protein>
    <submittedName>
        <fullName evidence="2">Type-1 restriction enzyme R protein</fullName>
        <ecNumber evidence="2">3.1.21.3</ecNumber>
    </submittedName>
</protein>
<dbReference type="GO" id="GO:0005829">
    <property type="term" value="C:cytosol"/>
    <property type="evidence" value="ECO:0007669"/>
    <property type="project" value="TreeGrafter"/>
</dbReference>
<dbReference type="Pfam" id="PF04851">
    <property type="entry name" value="ResIII"/>
    <property type="match status" value="1"/>
</dbReference>
<dbReference type="InterPro" id="IPR014001">
    <property type="entry name" value="Helicase_ATP-bd"/>
</dbReference>
<dbReference type="SUPFAM" id="SSF52540">
    <property type="entry name" value="P-loop containing nucleoside triphosphate hydrolases"/>
    <property type="match status" value="2"/>
</dbReference>
<organism evidence="2 3">
    <name type="scientific">Anaerohalosphaera lusitana</name>
    <dbReference type="NCBI Taxonomy" id="1936003"/>
    <lineage>
        <taxon>Bacteria</taxon>
        <taxon>Pseudomonadati</taxon>
        <taxon>Planctomycetota</taxon>
        <taxon>Phycisphaerae</taxon>
        <taxon>Sedimentisphaerales</taxon>
        <taxon>Anaerohalosphaeraceae</taxon>
        <taxon>Anaerohalosphaera</taxon>
    </lineage>
</organism>
<accession>A0A1U9NK91</accession>
<dbReference type="EC" id="3.1.21.3" evidence="2"/>
<dbReference type="STRING" id="1936003.STSP2_01383"/>
<dbReference type="GO" id="GO:0005524">
    <property type="term" value="F:ATP binding"/>
    <property type="evidence" value="ECO:0007669"/>
    <property type="project" value="InterPro"/>
</dbReference>
<dbReference type="KEGG" id="alus:STSP2_01383"/>
<dbReference type="GO" id="GO:0006304">
    <property type="term" value="P:DNA modification"/>
    <property type="evidence" value="ECO:0007669"/>
    <property type="project" value="InterPro"/>
</dbReference>
<dbReference type="CDD" id="cd18032">
    <property type="entry name" value="DEXHc_RE_I_III_res"/>
    <property type="match status" value="1"/>
</dbReference>
<dbReference type="InterPro" id="IPR050742">
    <property type="entry name" value="Helicase_Restrict-Modif_Enz"/>
</dbReference>
<proteinExistence type="predicted"/>
<dbReference type="OrthoDB" id="9758243at2"/>
<gene>
    <name evidence="2" type="primary">hsdR_2</name>
    <name evidence="2" type="ORF">STSP2_01383</name>
</gene>
<dbReference type="Gene3D" id="3.40.50.300">
    <property type="entry name" value="P-loop containing nucleotide triphosphate hydrolases"/>
    <property type="match status" value="2"/>
</dbReference>
<dbReference type="RefSeq" id="WP_146661037.1">
    <property type="nucleotide sequence ID" value="NZ_CP019791.1"/>
</dbReference>
<name>A0A1U9NK91_9BACT</name>
<keyword evidence="2" id="KW-0378">Hydrolase</keyword>
<evidence type="ECO:0000259" key="1">
    <source>
        <dbReference type="PROSITE" id="PS51192"/>
    </source>
</evidence>